<sequence>MSLLPTSPTPGAPARVLEVQRLDRPALADLDPYLSDPEPEVREAAVLALGRLQRAGDGTRDVADTLAWTLADPDARVRDAAADALGDLPEAVLGTDGVEALLLAAAPDRDRRVRDVATTLLAALVRAASELYAQGLQEDEPHIRVQAVLGLVTLRAVAEVSEAADDPAREVRVAVAGGLARLAEEIALPEPAPSALDHLLADHDPVVRMAAIDAVGELGAPEPLVGRVVTATAHASWQVRRRAALALAFAEPDVAVRPLVRALRDRIVDVRRAAVQSLEQWAPTHPEVLTALTEALSDSDPGVRTQARWALSK</sequence>
<dbReference type="PANTHER" id="PTHR12697:SF5">
    <property type="entry name" value="DEOXYHYPUSINE HYDROXYLASE"/>
    <property type="match status" value="1"/>
</dbReference>
<dbReference type="EMBL" id="RFFG01000007">
    <property type="protein sequence ID" value="RMI46867.1"/>
    <property type="molecule type" value="Genomic_DNA"/>
</dbReference>
<evidence type="ECO:0000313" key="1">
    <source>
        <dbReference type="EMBL" id="RMI46867.1"/>
    </source>
</evidence>
<dbReference type="InterPro" id="IPR016024">
    <property type="entry name" value="ARM-type_fold"/>
</dbReference>
<dbReference type="Pfam" id="PF13646">
    <property type="entry name" value="HEAT_2"/>
    <property type="match status" value="3"/>
</dbReference>
<dbReference type="InterPro" id="IPR011989">
    <property type="entry name" value="ARM-like"/>
</dbReference>
<dbReference type="SMART" id="SM00567">
    <property type="entry name" value="EZ_HEAT"/>
    <property type="match status" value="5"/>
</dbReference>
<reference evidence="1 2" key="1">
    <citation type="submission" date="2018-10" db="EMBL/GenBank/DDBJ databases">
        <title>Isolation from soil.</title>
        <authorList>
            <person name="Hu J."/>
        </authorList>
    </citation>
    <scope>NUCLEOTIDE SEQUENCE [LARGE SCALE GENOMIC DNA]</scope>
    <source>
        <strain evidence="1 2">NEAU-Ht49</strain>
    </source>
</reference>
<dbReference type="Gene3D" id="1.25.10.10">
    <property type="entry name" value="Leucine-rich Repeat Variant"/>
    <property type="match status" value="3"/>
</dbReference>
<name>A0A3M2MB68_9ACTN</name>
<evidence type="ECO:0000313" key="2">
    <source>
        <dbReference type="Proteomes" id="UP000282674"/>
    </source>
</evidence>
<dbReference type="InterPro" id="IPR004155">
    <property type="entry name" value="PBS_lyase_HEAT"/>
</dbReference>
<evidence type="ECO:0008006" key="3">
    <source>
        <dbReference type="Google" id="ProtNLM"/>
    </source>
</evidence>
<dbReference type="AlphaFoldDB" id="A0A3M2MB68"/>
<dbReference type="OrthoDB" id="3464935at2"/>
<dbReference type="RefSeq" id="WP_122193276.1">
    <property type="nucleotide sequence ID" value="NZ_JBHSKC010000026.1"/>
</dbReference>
<accession>A0A3M2MB68</accession>
<dbReference type="Proteomes" id="UP000282674">
    <property type="component" value="Unassembled WGS sequence"/>
</dbReference>
<organism evidence="1 2">
    <name type="scientific">Actinomadura harenae</name>
    <dbReference type="NCBI Taxonomy" id="2483351"/>
    <lineage>
        <taxon>Bacteria</taxon>
        <taxon>Bacillati</taxon>
        <taxon>Actinomycetota</taxon>
        <taxon>Actinomycetes</taxon>
        <taxon>Streptosporangiales</taxon>
        <taxon>Thermomonosporaceae</taxon>
        <taxon>Actinomadura</taxon>
    </lineage>
</organism>
<gene>
    <name evidence="1" type="ORF">EBO15_05890</name>
</gene>
<proteinExistence type="predicted"/>
<comment type="caution">
    <text evidence="1">The sequence shown here is derived from an EMBL/GenBank/DDBJ whole genome shotgun (WGS) entry which is preliminary data.</text>
</comment>
<dbReference type="SUPFAM" id="SSF48371">
    <property type="entry name" value="ARM repeat"/>
    <property type="match status" value="1"/>
</dbReference>
<keyword evidence="2" id="KW-1185">Reference proteome</keyword>
<dbReference type="GO" id="GO:0016491">
    <property type="term" value="F:oxidoreductase activity"/>
    <property type="evidence" value="ECO:0007669"/>
    <property type="project" value="TreeGrafter"/>
</dbReference>
<protein>
    <recommendedName>
        <fullName evidence="3">HEAT repeat domain-containing protein</fullName>
    </recommendedName>
</protein>
<dbReference type="PANTHER" id="PTHR12697">
    <property type="entry name" value="PBS LYASE HEAT-LIKE PROTEIN"/>
    <property type="match status" value="1"/>
</dbReference>